<sequence length="81" mass="9048">MSNLMTPDSILDATGLQCPMPLLKTKLALRELTKGQILKVIATDSGSQQDIPRYLEKTNHRLLSHTNESRGEFTFMIVCGE</sequence>
<feature type="domain" description="UPF0033" evidence="2">
    <location>
        <begin position="11"/>
        <end position="35"/>
    </location>
</feature>
<evidence type="ECO:0000313" key="4">
    <source>
        <dbReference type="Proteomes" id="UP001481413"/>
    </source>
</evidence>
<reference evidence="3 4" key="1">
    <citation type="submission" date="2024-04" db="EMBL/GenBank/DDBJ databases">
        <title>Draft genome sequence of Thalassolituus maritimus NBRC 116585.</title>
        <authorList>
            <person name="Miyakawa T."/>
            <person name="Kusuya Y."/>
            <person name="Miura T."/>
        </authorList>
    </citation>
    <scope>NUCLEOTIDE SEQUENCE [LARGE SCALE GENOMIC DNA]</scope>
    <source>
        <strain evidence="3 4">5NW40-0001</strain>
    </source>
</reference>
<keyword evidence="4" id="KW-1185">Reference proteome</keyword>
<gene>
    <name evidence="3" type="ORF">NBRC116585_17760</name>
</gene>
<dbReference type="Proteomes" id="UP001481413">
    <property type="component" value="Unassembled WGS sequence"/>
</dbReference>
<protein>
    <recommendedName>
        <fullName evidence="2">UPF0033 domain-containing protein</fullName>
    </recommendedName>
</protein>
<dbReference type="InterPro" id="IPR036868">
    <property type="entry name" value="TusA-like_sf"/>
</dbReference>
<organism evidence="3 4">
    <name type="scientific">Thalassolituus maritimus</name>
    <dbReference type="NCBI Taxonomy" id="484498"/>
    <lineage>
        <taxon>Bacteria</taxon>
        <taxon>Pseudomonadati</taxon>
        <taxon>Pseudomonadota</taxon>
        <taxon>Gammaproteobacteria</taxon>
        <taxon>Oceanospirillales</taxon>
        <taxon>Oceanospirillaceae</taxon>
        <taxon>Thalassolituus</taxon>
    </lineage>
</organism>
<name>A0ABP9ZZT0_9GAMM</name>
<accession>A0ABP9ZZT0</accession>
<dbReference type="Pfam" id="PF01206">
    <property type="entry name" value="TusA"/>
    <property type="match status" value="1"/>
</dbReference>
<dbReference type="SUPFAM" id="SSF64307">
    <property type="entry name" value="SirA-like"/>
    <property type="match status" value="1"/>
</dbReference>
<dbReference type="CDD" id="cd00291">
    <property type="entry name" value="SirA_YedF_YeeD"/>
    <property type="match status" value="1"/>
</dbReference>
<evidence type="ECO:0000259" key="2">
    <source>
        <dbReference type="PROSITE" id="PS01148"/>
    </source>
</evidence>
<evidence type="ECO:0000256" key="1">
    <source>
        <dbReference type="ARBA" id="ARBA00008984"/>
    </source>
</evidence>
<comment type="caution">
    <text evidence="3">The sequence shown here is derived from an EMBL/GenBank/DDBJ whole genome shotgun (WGS) entry which is preliminary data.</text>
</comment>
<dbReference type="PANTHER" id="PTHR33279:SF6">
    <property type="entry name" value="SULFUR CARRIER PROTEIN YEDF-RELATED"/>
    <property type="match status" value="1"/>
</dbReference>
<dbReference type="RefSeq" id="WP_353294693.1">
    <property type="nucleotide sequence ID" value="NZ_BAABWH010000004.1"/>
</dbReference>
<dbReference type="EMBL" id="BAABWH010000004">
    <property type="protein sequence ID" value="GAA6145658.1"/>
    <property type="molecule type" value="Genomic_DNA"/>
</dbReference>
<evidence type="ECO:0000313" key="3">
    <source>
        <dbReference type="EMBL" id="GAA6145658.1"/>
    </source>
</evidence>
<dbReference type="PANTHER" id="PTHR33279">
    <property type="entry name" value="SULFUR CARRIER PROTEIN YEDF-RELATED"/>
    <property type="match status" value="1"/>
</dbReference>
<comment type="similarity">
    <text evidence="1">Belongs to the sulfur carrier protein TusA family.</text>
</comment>
<dbReference type="InterPro" id="IPR001455">
    <property type="entry name" value="TusA-like"/>
</dbReference>
<proteinExistence type="inferred from homology"/>
<dbReference type="Gene3D" id="3.30.110.40">
    <property type="entry name" value="TusA-like domain"/>
    <property type="match status" value="1"/>
</dbReference>
<dbReference type="PROSITE" id="PS01148">
    <property type="entry name" value="UPF0033"/>
    <property type="match status" value="1"/>
</dbReference>